<organism evidence="15 16">
    <name type="scientific">Absidia repens</name>
    <dbReference type="NCBI Taxonomy" id="90262"/>
    <lineage>
        <taxon>Eukaryota</taxon>
        <taxon>Fungi</taxon>
        <taxon>Fungi incertae sedis</taxon>
        <taxon>Mucoromycota</taxon>
        <taxon>Mucoromycotina</taxon>
        <taxon>Mucoromycetes</taxon>
        <taxon>Mucorales</taxon>
        <taxon>Cunninghamellaceae</taxon>
        <taxon>Absidia</taxon>
    </lineage>
</organism>
<evidence type="ECO:0000259" key="14">
    <source>
        <dbReference type="PROSITE" id="PS50067"/>
    </source>
</evidence>
<evidence type="ECO:0000256" key="13">
    <source>
        <dbReference type="SAM" id="MobiDB-lite"/>
    </source>
</evidence>
<keyword evidence="16" id="KW-1185">Reference proteome</keyword>
<sequence>MTSDGTSVVSPTKGQGIAKAPTIQKTAHHSASRRTKSPGQRRIDLNDTPDTSIPPKSTTSLPVNYVTQPEKDPIKAYLRIRPLPSTQPQPSSSYLKVLDDQYVSLIPPEDTNAYRKRQGASDQYQFTKIFTNSTSQKQLFEETTLPLLQSFIHGNNALIFAYGVTNSGKTFTMLGNELDAGIVPRTIHILFHNLQHRLSQARVKPVMHSTIQSYDLNHASEVDDEHENRSLLLDVLDTPDYNIPSDNKYELDVDARFEYGIWITFAEIYNEKVYDLLESPNNKKRTTRRTSLPLKYEYRSGYKYVAGLKHIRVKSAKEAYTVIQKGQQNRVVFSTLMNQSSSRSHSIFTISLVRCPIDQDDYVIEDPAYATMSKLSIVDLAGSERYRNTFNQGQRLKEAGNINKSLMVLGQCMETLRMNQIKIDSGKRPIMVPFRQSKLTELFKNTFEGNGKVAIVVNINPFDTGFDENSHVMKFAAIAKEVTTVQQQQQQKLALHDISDTVYKRQRRTTTDSNNHLELRNNKTTSSQHHDDTFVNSLLEQMECLRDKWLDAEARYRSMESDIRQQISSETKLELGRMEEMYMSLLRQQNKAIEMETQIDTRLETLGNVEENEESPDRPSLLSLKTRQQQLFLEIDKLHVLLKDDTVQKQSLLDKISALENDKAQEQATTKRLNSNITQLKAVINNYRKNSPLPKLPSSMISDGESQHARSLQRSDSDMLGDNNIRGLDGPDGQYANFLELRKQLRRSVFKREELLEDAESTLHEIEQFENVTFDLVKNTKMGKLLKLITQEEFKSDPYLIQHRALELFKRFARLPRPHPDQQQPSLANSTKHYSNLDDPDHTHQDDYTENTLMDDFCDEDDDDDDDIGDNGNDSGNANGKAPGFELFGNQEHSLDGGNACEPMLADDGDGKCDSDTFSSDVQEDRRSTRKRRRTLRS</sequence>
<comment type="caution">
    <text evidence="15">The sequence shown here is derived from an EMBL/GenBank/DDBJ whole genome shotgun (WGS) entry which is preliminary data.</text>
</comment>
<dbReference type="SMART" id="SM00129">
    <property type="entry name" value="KISc"/>
    <property type="match status" value="1"/>
</dbReference>
<evidence type="ECO:0000256" key="4">
    <source>
        <dbReference type="ARBA" id="ARBA00022701"/>
    </source>
</evidence>
<feature type="binding site" evidence="10">
    <location>
        <begin position="163"/>
        <end position="170"/>
    </location>
    <ligand>
        <name>ATP</name>
        <dbReference type="ChEBI" id="CHEBI:30616"/>
    </ligand>
</feature>
<dbReference type="Pfam" id="PF00225">
    <property type="entry name" value="Kinesin"/>
    <property type="match status" value="1"/>
</dbReference>
<evidence type="ECO:0000256" key="10">
    <source>
        <dbReference type="PROSITE-ProRule" id="PRU00283"/>
    </source>
</evidence>
<feature type="region of interest" description="Disordered" evidence="13">
    <location>
        <begin position="816"/>
        <end position="938"/>
    </location>
</feature>
<keyword evidence="4 11" id="KW-0493">Microtubule</keyword>
<gene>
    <name evidence="15" type="ORF">BCR42DRAFT_415429</name>
</gene>
<dbReference type="GO" id="GO:0007018">
    <property type="term" value="P:microtubule-based movement"/>
    <property type="evidence" value="ECO:0007669"/>
    <property type="project" value="InterPro"/>
</dbReference>
<dbReference type="AlphaFoldDB" id="A0A1X2IHH3"/>
<dbReference type="GO" id="GO:0008574">
    <property type="term" value="F:plus-end-directed microtubule motor activity"/>
    <property type="evidence" value="ECO:0007669"/>
    <property type="project" value="TreeGrafter"/>
</dbReference>
<evidence type="ECO:0000256" key="5">
    <source>
        <dbReference type="ARBA" id="ARBA00022741"/>
    </source>
</evidence>
<feature type="compositionally biased region" description="Acidic residues" evidence="13">
    <location>
        <begin position="856"/>
        <end position="869"/>
    </location>
</feature>
<dbReference type="GO" id="GO:0072686">
    <property type="term" value="C:mitotic spindle"/>
    <property type="evidence" value="ECO:0007669"/>
    <property type="project" value="TreeGrafter"/>
</dbReference>
<dbReference type="GO" id="GO:0051231">
    <property type="term" value="P:spindle elongation"/>
    <property type="evidence" value="ECO:0007669"/>
    <property type="project" value="TreeGrafter"/>
</dbReference>
<keyword evidence="5 10" id="KW-0547">Nucleotide-binding</keyword>
<feature type="compositionally biased region" description="Polar residues" evidence="13">
    <location>
        <begin position="821"/>
        <end position="834"/>
    </location>
</feature>
<keyword evidence="2" id="KW-0963">Cytoplasm</keyword>
<dbReference type="PANTHER" id="PTHR47970">
    <property type="entry name" value="KINESIN-LIKE PROTEIN KIF11"/>
    <property type="match status" value="1"/>
</dbReference>
<feature type="region of interest" description="Disordered" evidence="13">
    <location>
        <begin position="701"/>
        <end position="721"/>
    </location>
</feature>
<feature type="compositionally biased region" description="Low complexity" evidence="13">
    <location>
        <begin position="870"/>
        <end position="880"/>
    </location>
</feature>
<keyword evidence="9" id="KW-0206">Cytoskeleton</keyword>
<feature type="compositionally biased region" description="Basic residues" evidence="13">
    <location>
        <begin position="26"/>
        <end position="36"/>
    </location>
</feature>
<feature type="compositionally biased region" description="Basic residues" evidence="13">
    <location>
        <begin position="928"/>
        <end position="938"/>
    </location>
</feature>
<dbReference type="InterPro" id="IPR019821">
    <property type="entry name" value="Kinesin_motor_CS"/>
</dbReference>
<proteinExistence type="inferred from homology"/>
<dbReference type="InterPro" id="IPR036961">
    <property type="entry name" value="Kinesin_motor_dom_sf"/>
</dbReference>
<evidence type="ECO:0000256" key="1">
    <source>
        <dbReference type="ARBA" id="ARBA00004186"/>
    </source>
</evidence>
<dbReference type="OrthoDB" id="123929at2759"/>
<dbReference type="PRINTS" id="PR00380">
    <property type="entry name" value="KINESINHEAVY"/>
</dbReference>
<evidence type="ECO:0000256" key="11">
    <source>
        <dbReference type="RuleBase" id="RU000394"/>
    </source>
</evidence>
<evidence type="ECO:0000313" key="15">
    <source>
        <dbReference type="EMBL" id="ORZ16604.1"/>
    </source>
</evidence>
<feature type="compositionally biased region" description="Basic and acidic residues" evidence="13">
    <location>
        <begin position="835"/>
        <end position="847"/>
    </location>
</feature>
<keyword evidence="3" id="KW-0597">Phosphoprotein</keyword>
<feature type="compositionally biased region" description="Basic and acidic residues" evidence="13">
    <location>
        <begin position="705"/>
        <end position="717"/>
    </location>
</feature>
<feature type="compositionally biased region" description="Polar residues" evidence="13">
    <location>
        <begin position="1"/>
        <end position="13"/>
    </location>
</feature>
<dbReference type="GO" id="GO:0090307">
    <property type="term" value="P:mitotic spindle assembly"/>
    <property type="evidence" value="ECO:0007669"/>
    <property type="project" value="TreeGrafter"/>
</dbReference>
<keyword evidence="8 10" id="KW-0505">Motor protein</keyword>
<keyword evidence="6 10" id="KW-0067">ATP-binding</keyword>
<name>A0A1X2IHH3_9FUNG</name>
<evidence type="ECO:0000256" key="9">
    <source>
        <dbReference type="ARBA" id="ARBA00023212"/>
    </source>
</evidence>
<evidence type="ECO:0000256" key="7">
    <source>
        <dbReference type="ARBA" id="ARBA00023054"/>
    </source>
</evidence>
<evidence type="ECO:0000313" key="16">
    <source>
        <dbReference type="Proteomes" id="UP000193560"/>
    </source>
</evidence>
<dbReference type="GO" id="GO:0005876">
    <property type="term" value="C:spindle microtubule"/>
    <property type="evidence" value="ECO:0007669"/>
    <property type="project" value="TreeGrafter"/>
</dbReference>
<feature type="domain" description="Kinesin motor" evidence="14">
    <location>
        <begin position="73"/>
        <end position="482"/>
    </location>
</feature>
<dbReference type="GO" id="GO:0005634">
    <property type="term" value="C:nucleus"/>
    <property type="evidence" value="ECO:0007669"/>
    <property type="project" value="TreeGrafter"/>
</dbReference>
<feature type="coiled-coil region" evidence="12">
    <location>
        <begin position="642"/>
        <end position="690"/>
    </location>
</feature>
<comment type="similarity">
    <text evidence="10 11">Belongs to the TRAFAC class myosin-kinesin ATPase superfamily. Kinesin family.</text>
</comment>
<keyword evidence="7 12" id="KW-0175">Coiled coil</keyword>
<dbReference type="Gene3D" id="3.40.850.10">
    <property type="entry name" value="Kinesin motor domain"/>
    <property type="match status" value="1"/>
</dbReference>
<protein>
    <recommendedName>
        <fullName evidence="11">Kinesin-like protein</fullName>
    </recommendedName>
</protein>
<dbReference type="Proteomes" id="UP000193560">
    <property type="component" value="Unassembled WGS sequence"/>
</dbReference>
<dbReference type="PROSITE" id="PS50067">
    <property type="entry name" value="KINESIN_MOTOR_2"/>
    <property type="match status" value="1"/>
</dbReference>
<accession>A0A1X2IHH3</accession>
<dbReference type="PROSITE" id="PS00411">
    <property type="entry name" value="KINESIN_MOTOR_1"/>
    <property type="match status" value="1"/>
</dbReference>
<evidence type="ECO:0000256" key="6">
    <source>
        <dbReference type="ARBA" id="ARBA00022840"/>
    </source>
</evidence>
<dbReference type="InterPro" id="IPR047149">
    <property type="entry name" value="KIF11-like"/>
</dbReference>
<dbReference type="InterPro" id="IPR027417">
    <property type="entry name" value="P-loop_NTPase"/>
</dbReference>
<dbReference type="InterPro" id="IPR001752">
    <property type="entry name" value="Kinesin_motor_dom"/>
</dbReference>
<reference evidence="15 16" key="1">
    <citation type="submission" date="2016-07" db="EMBL/GenBank/DDBJ databases">
        <title>Pervasive Adenine N6-methylation of Active Genes in Fungi.</title>
        <authorList>
            <consortium name="DOE Joint Genome Institute"/>
            <person name="Mondo S.J."/>
            <person name="Dannebaum R.O."/>
            <person name="Kuo R.C."/>
            <person name="Labutti K."/>
            <person name="Haridas S."/>
            <person name="Kuo A."/>
            <person name="Salamov A."/>
            <person name="Ahrendt S.R."/>
            <person name="Lipzen A."/>
            <person name="Sullivan W."/>
            <person name="Andreopoulos W.B."/>
            <person name="Clum A."/>
            <person name="Lindquist E."/>
            <person name="Daum C."/>
            <person name="Ramamoorthy G.K."/>
            <person name="Gryganskyi A."/>
            <person name="Culley D."/>
            <person name="Magnuson J.K."/>
            <person name="James T.Y."/>
            <person name="O'Malley M.A."/>
            <person name="Stajich J.E."/>
            <person name="Spatafora J.W."/>
            <person name="Visel A."/>
            <person name="Grigoriev I.V."/>
        </authorList>
    </citation>
    <scope>NUCLEOTIDE SEQUENCE [LARGE SCALE GENOMIC DNA]</scope>
    <source>
        <strain evidence="15 16">NRRL 1336</strain>
    </source>
</reference>
<evidence type="ECO:0000256" key="12">
    <source>
        <dbReference type="SAM" id="Coils"/>
    </source>
</evidence>
<evidence type="ECO:0000256" key="8">
    <source>
        <dbReference type="ARBA" id="ARBA00023175"/>
    </source>
</evidence>
<dbReference type="GO" id="GO:0005524">
    <property type="term" value="F:ATP binding"/>
    <property type="evidence" value="ECO:0007669"/>
    <property type="project" value="UniProtKB-UniRule"/>
</dbReference>
<comment type="subcellular location">
    <subcellularLocation>
        <location evidence="1">Cytoplasm</location>
        <location evidence="1">Cytoskeleton</location>
        <location evidence="1">Spindle</location>
    </subcellularLocation>
</comment>
<feature type="region of interest" description="Disordered" evidence="13">
    <location>
        <begin position="1"/>
        <end position="64"/>
    </location>
</feature>
<feature type="compositionally biased region" description="Polar residues" evidence="13">
    <location>
        <begin position="48"/>
        <end position="64"/>
    </location>
</feature>
<evidence type="ECO:0000256" key="3">
    <source>
        <dbReference type="ARBA" id="ARBA00022553"/>
    </source>
</evidence>
<dbReference type="PANTHER" id="PTHR47970:SF29">
    <property type="entry name" value="KINESIN FAMILY MEMBER 20B"/>
    <property type="match status" value="1"/>
</dbReference>
<dbReference type="EMBL" id="MCGE01000011">
    <property type="protein sequence ID" value="ORZ16604.1"/>
    <property type="molecule type" value="Genomic_DNA"/>
</dbReference>
<dbReference type="GO" id="GO:0008017">
    <property type="term" value="F:microtubule binding"/>
    <property type="evidence" value="ECO:0007669"/>
    <property type="project" value="InterPro"/>
</dbReference>
<dbReference type="STRING" id="90262.A0A1X2IHH3"/>
<dbReference type="SUPFAM" id="SSF52540">
    <property type="entry name" value="P-loop containing nucleoside triphosphate hydrolases"/>
    <property type="match status" value="1"/>
</dbReference>
<evidence type="ECO:0000256" key="2">
    <source>
        <dbReference type="ARBA" id="ARBA00022490"/>
    </source>
</evidence>